<feature type="chain" id="PRO_5047247252" evidence="1">
    <location>
        <begin position="20"/>
        <end position="193"/>
    </location>
</feature>
<sequence>MVRISIAVVVAALASTVASLTQVEQVLLDVDDLRQNYFPVLAGAIDKIPNSPEELKICSVVASPRDGAFPHGMQAAATRVAGQSGKINSGVANTTNLSYIEAGQILCYFQDAHHDLMAIVNGIVAKNATLTGDKAFLRAPLRAQLSDMRAGHDVLTKTFRDKCPDFWKEKAGELNADGDAQFAVAESSFDPLK</sequence>
<gene>
    <name evidence="2" type="ORF">AAF712_003464</name>
</gene>
<comment type="caution">
    <text evidence="2">The sequence shown here is derived from an EMBL/GenBank/DDBJ whole genome shotgun (WGS) entry which is preliminary data.</text>
</comment>
<evidence type="ECO:0000313" key="3">
    <source>
        <dbReference type="Proteomes" id="UP001437256"/>
    </source>
</evidence>
<evidence type="ECO:0000256" key="1">
    <source>
        <dbReference type="SAM" id="SignalP"/>
    </source>
</evidence>
<proteinExistence type="predicted"/>
<dbReference type="Proteomes" id="UP001437256">
    <property type="component" value="Unassembled WGS sequence"/>
</dbReference>
<feature type="signal peptide" evidence="1">
    <location>
        <begin position="1"/>
        <end position="19"/>
    </location>
</feature>
<dbReference type="EMBL" id="JBBXMP010000012">
    <property type="protein sequence ID" value="KAL0069439.1"/>
    <property type="molecule type" value="Genomic_DNA"/>
</dbReference>
<evidence type="ECO:0000313" key="2">
    <source>
        <dbReference type="EMBL" id="KAL0069439.1"/>
    </source>
</evidence>
<protein>
    <submittedName>
        <fullName evidence="2">Uncharacterized protein</fullName>
    </submittedName>
</protein>
<name>A0ABR3A7U6_9AGAR</name>
<keyword evidence="1" id="KW-0732">Signal</keyword>
<accession>A0ABR3A7U6</accession>
<reference evidence="2 3" key="1">
    <citation type="submission" date="2024-05" db="EMBL/GenBank/DDBJ databases">
        <title>A draft genome resource for the thread blight pathogen Marasmius tenuissimus strain MS-2.</title>
        <authorList>
            <person name="Yulfo-Soto G.E."/>
            <person name="Baruah I.K."/>
            <person name="Amoako-Attah I."/>
            <person name="Bukari Y."/>
            <person name="Meinhardt L.W."/>
            <person name="Bailey B.A."/>
            <person name="Cohen S.P."/>
        </authorList>
    </citation>
    <scope>NUCLEOTIDE SEQUENCE [LARGE SCALE GENOMIC DNA]</scope>
    <source>
        <strain evidence="2 3">MS-2</strain>
    </source>
</reference>
<organism evidence="2 3">
    <name type="scientific">Marasmius tenuissimus</name>
    <dbReference type="NCBI Taxonomy" id="585030"/>
    <lineage>
        <taxon>Eukaryota</taxon>
        <taxon>Fungi</taxon>
        <taxon>Dikarya</taxon>
        <taxon>Basidiomycota</taxon>
        <taxon>Agaricomycotina</taxon>
        <taxon>Agaricomycetes</taxon>
        <taxon>Agaricomycetidae</taxon>
        <taxon>Agaricales</taxon>
        <taxon>Marasmiineae</taxon>
        <taxon>Marasmiaceae</taxon>
        <taxon>Marasmius</taxon>
    </lineage>
</organism>
<keyword evidence="3" id="KW-1185">Reference proteome</keyword>